<sequence length="240" mass="26946">MDHATSLTGGRITKGVVRIGDTVRRPVSPKSPFTAELLRLFEERGFDSVPRYLGQDDEGRDILTYLDGWVPARYGRWTDEQVAAVGRLLRAFHDATRGSRLAGHHDVVCHHDPGPTNVIFRDGVPAALIDFDFAEPGDVLEDLGYASWTWCVASKVPLETQPTQVKVLVDAYGLTGAQRHAVVDAILERQLRNVRFWTEATVEVTDQQRAERIAWSRREHAFTSTNRDAFERVLRGGRPS</sequence>
<gene>
    <name evidence="2" type="ORF">EV652_119148</name>
</gene>
<dbReference type="Gene3D" id="3.90.1200.10">
    <property type="match status" value="1"/>
</dbReference>
<evidence type="ECO:0000259" key="1">
    <source>
        <dbReference type="Pfam" id="PF01636"/>
    </source>
</evidence>
<dbReference type="InterPro" id="IPR011009">
    <property type="entry name" value="Kinase-like_dom_sf"/>
</dbReference>
<name>A0A4R2GZC1_9ACTN</name>
<protein>
    <submittedName>
        <fullName evidence="2">Phosphotransferase family enzyme</fullName>
    </submittedName>
</protein>
<keyword evidence="3" id="KW-1185">Reference proteome</keyword>
<proteinExistence type="predicted"/>
<comment type="caution">
    <text evidence="2">The sequence shown here is derived from an EMBL/GenBank/DDBJ whole genome shotgun (WGS) entry which is preliminary data.</text>
</comment>
<reference evidence="2 3" key="1">
    <citation type="journal article" date="2015" name="Stand. Genomic Sci.">
        <title>Genomic Encyclopedia of Bacterial and Archaeal Type Strains, Phase III: the genomes of soil and plant-associated and newly described type strains.</title>
        <authorList>
            <person name="Whitman W.B."/>
            <person name="Woyke T."/>
            <person name="Klenk H.P."/>
            <person name="Zhou Y."/>
            <person name="Lilburn T.G."/>
            <person name="Beck B.J."/>
            <person name="De Vos P."/>
            <person name="Vandamme P."/>
            <person name="Eisen J.A."/>
            <person name="Garrity G."/>
            <person name="Hugenholtz P."/>
            <person name="Kyrpides N.C."/>
        </authorList>
    </citation>
    <scope>NUCLEOTIDE SEQUENCE [LARGE SCALE GENOMIC DNA]</scope>
    <source>
        <strain evidence="2 3">VKM Ac-2572</strain>
    </source>
</reference>
<dbReference type="GO" id="GO:0016740">
    <property type="term" value="F:transferase activity"/>
    <property type="evidence" value="ECO:0007669"/>
    <property type="project" value="UniProtKB-KW"/>
</dbReference>
<dbReference type="SUPFAM" id="SSF56112">
    <property type="entry name" value="Protein kinase-like (PK-like)"/>
    <property type="match status" value="1"/>
</dbReference>
<dbReference type="Proteomes" id="UP000294508">
    <property type="component" value="Unassembled WGS sequence"/>
</dbReference>
<accession>A0A4R2GZC1</accession>
<organism evidence="2 3">
    <name type="scientific">Kribbella steppae</name>
    <dbReference type="NCBI Taxonomy" id="2512223"/>
    <lineage>
        <taxon>Bacteria</taxon>
        <taxon>Bacillati</taxon>
        <taxon>Actinomycetota</taxon>
        <taxon>Actinomycetes</taxon>
        <taxon>Propionibacteriales</taxon>
        <taxon>Kribbellaceae</taxon>
        <taxon>Kribbella</taxon>
    </lineage>
</organism>
<evidence type="ECO:0000313" key="3">
    <source>
        <dbReference type="Proteomes" id="UP000294508"/>
    </source>
</evidence>
<dbReference type="AlphaFoldDB" id="A0A4R2GZC1"/>
<dbReference type="Pfam" id="PF01636">
    <property type="entry name" value="APH"/>
    <property type="match status" value="1"/>
</dbReference>
<dbReference type="EMBL" id="SLWN01000019">
    <property type="protein sequence ID" value="TCO16959.1"/>
    <property type="molecule type" value="Genomic_DNA"/>
</dbReference>
<dbReference type="RefSeq" id="WP_132215185.1">
    <property type="nucleotide sequence ID" value="NZ_SLWN01000019.1"/>
</dbReference>
<dbReference type="InterPro" id="IPR002575">
    <property type="entry name" value="Aminoglycoside_PTrfase"/>
</dbReference>
<dbReference type="OrthoDB" id="236897at2"/>
<evidence type="ECO:0000313" key="2">
    <source>
        <dbReference type="EMBL" id="TCO16959.1"/>
    </source>
</evidence>
<feature type="domain" description="Aminoglycoside phosphotransferase" evidence="1">
    <location>
        <begin position="66"/>
        <end position="173"/>
    </location>
</feature>
<keyword evidence="2" id="KW-0808">Transferase</keyword>